<dbReference type="Proteomes" id="UP001565243">
    <property type="component" value="Unassembled WGS sequence"/>
</dbReference>
<proteinExistence type="predicted"/>
<evidence type="ECO:0000313" key="1">
    <source>
        <dbReference type="EMBL" id="MEY8771573.1"/>
    </source>
</evidence>
<accession>A0ABV4E9T4</accession>
<evidence type="ECO:0000313" key="2">
    <source>
        <dbReference type="Proteomes" id="UP001565243"/>
    </source>
</evidence>
<evidence type="ECO:0008006" key="3">
    <source>
        <dbReference type="Google" id="ProtNLM"/>
    </source>
</evidence>
<protein>
    <recommendedName>
        <fullName evidence="3">Nucleotidyltransferase</fullName>
    </recommendedName>
</protein>
<organism evidence="1 2">
    <name type="scientific">Erwinia aeris</name>
    <dbReference type="NCBI Taxonomy" id="3239803"/>
    <lineage>
        <taxon>Bacteria</taxon>
        <taxon>Pseudomonadati</taxon>
        <taxon>Pseudomonadota</taxon>
        <taxon>Gammaproteobacteria</taxon>
        <taxon>Enterobacterales</taxon>
        <taxon>Erwiniaceae</taxon>
        <taxon>Erwinia</taxon>
    </lineage>
</organism>
<dbReference type="EMBL" id="JBGFFX010000008">
    <property type="protein sequence ID" value="MEY8771573.1"/>
    <property type="molecule type" value="Genomic_DNA"/>
</dbReference>
<comment type="caution">
    <text evidence="1">The sequence shown here is derived from an EMBL/GenBank/DDBJ whole genome shotgun (WGS) entry which is preliminary data.</text>
</comment>
<name>A0ABV4E9T4_9GAMM</name>
<reference evidence="1 2" key="1">
    <citation type="submission" date="2024-07" db="EMBL/GenBank/DDBJ databases">
        <authorList>
            <person name="Hebao G."/>
        </authorList>
    </citation>
    <scope>NUCLEOTIDE SEQUENCE [LARGE SCALE GENOMIC DNA]</scope>
    <source>
        <strain evidence="1 2">ACCC 02193</strain>
    </source>
</reference>
<dbReference type="RefSeq" id="WP_369895927.1">
    <property type="nucleotide sequence ID" value="NZ_JBGFFX010000008.1"/>
</dbReference>
<keyword evidence="2" id="KW-1185">Reference proteome</keyword>
<sequence length="303" mass="35495">MAELHIPTSEQVYLLNHELIAHANELQDPVITVGGQAVFYWASYYQELYPATEQPDERALRSVDIDYVSRKRNVIGIGKALNIEPKFQEPFTPPSIAIFSLIDRDTAKIKEFGGRLFSNADIQYRENIIDIIDRPSGFQHDEFTGEKLLLNTEPFITRHIKSGVPESHDLVRVLNPVACMRSRFANIAEKIKPDTETESLRIKSLMLPVFYFLLDKFEFEHFRHARRFLDSFIQLTQHSAWRRIQTRQNIPLYKILEQLYIFLSANRKDYELDDKFIDRELCKKARETRALFERLQKVSRTSG</sequence>
<gene>
    <name evidence="1" type="ORF">AB6T85_14330</name>
</gene>